<name>A0A916VLR1_9RHOB</name>
<dbReference type="EMBL" id="BMKA01000001">
    <property type="protein sequence ID" value="GGA04889.1"/>
    <property type="molecule type" value="Genomic_DNA"/>
</dbReference>
<keyword evidence="11" id="KW-1185">Reference proteome</keyword>
<dbReference type="Proteomes" id="UP000628017">
    <property type="component" value="Unassembled WGS sequence"/>
</dbReference>
<evidence type="ECO:0000256" key="5">
    <source>
        <dbReference type="ARBA" id="ARBA00022692"/>
    </source>
</evidence>
<protein>
    <recommendedName>
        <fullName evidence="12">TIGR01620 family protein</fullName>
    </recommendedName>
</protein>
<evidence type="ECO:0000256" key="8">
    <source>
        <dbReference type="SAM" id="MobiDB-lite"/>
    </source>
</evidence>
<evidence type="ECO:0000313" key="11">
    <source>
        <dbReference type="Proteomes" id="UP000628017"/>
    </source>
</evidence>
<keyword evidence="7 9" id="KW-0472">Membrane</keyword>
<keyword evidence="3" id="KW-1003">Cell membrane</keyword>
<evidence type="ECO:0000256" key="3">
    <source>
        <dbReference type="ARBA" id="ARBA00022475"/>
    </source>
</evidence>
<comment type="subcellular location">
    <subcellularLocation>
        <location evidence="1">Cell inner membrane</location>
        <topology evidence="1">Multi-pass membrane protein</topology>
    </subcellularLocation>
</comment>
<gene>
    <name evidence="10" type="ORF">GCM10011498_00260</name>
</gene>
<feature type="region of interest" description="Disordered" evidence="8">
    <location>
        <begin position="14"/>
        <end position="35"/>
    </location>
</feature>
<keyword evidence="4" id="KW-0997">Cell inner membrane</keyword>
<evidence type="ECO:0000256" key="7">
    <source>
        <dbReference type="ARBA" id="ARBA00023136"/>
    </source>
</evidence>
<comment type="caution">
    <text evidence="10">The sequence shown here is derived from an EMBL/GenBank/DDBJ whole genome shotgun (WGS) entry which is preliminary data.</text>
</comment>
<reference evidence="10" key="2">
    <citation type="submission" date="2020-09" db="EMBL/GenBank/DDBJ databases">
        <authorList>
            <person name="Sun Q."/>
            <person name="Zhou Y."/>
        </authorList>
    </citation>
    <scope>NUCLEOTIDE SEQUENCE</scope>
    <source>
        <strain evidence="10">CGMCC 1.15880</strain>
    </source>
</reference>
<accession>A0A916VLR1</accession>
<dbReference type="InterPro" id="IPR021147">
    <property type="entry name" value="DUF697"/>
</dbReference>
<keyword evidence="6 9" id="KW-1133">Transmembrane helix</keyword>
<evidence type="ECO:0008006" key="12">
    <source>
        <dbReference type="Google" id="ProtNLM"/>
    </source>
</evidence>
<evidence type="ECO:0000256" key="2">
    <source>
        <dbReference type="ARBA" id="ARBA00008255"/>
    </source>
</evidence>
<evidence type="ECO:0000313" key="10">
    <source>
        <dbReference type="EMBL" id="GGA04889.1"/>
    </source>
</evidence>
<dbReference type="PANTHER" id="PTHR39342">
    <property type="entry name" value="UPF0283 MEMBRANE PROTEIN YCJF"/>
    <property type="match status" value="1"/>
</dbReference>
<dbReference type="PANTHER" id="PTHR39342:SF1">
    <property type="entry name" value="UPF0283 MEMBRANE PROTEIN YCJF"/>
    <property type="match status" value="1"/>
</dbReference>
<sequence>MSRIPSKPVLIDLDEAPSQDHTPASAPPVPDLDRPRHTPAAEVGLRFAASRRSGVARVFWWALGALLTFMIGVFVWDFVETLVTRNVWLGRVALGLLALVIGALLVMAGRELATLSRLRRIDGLRAEAEHLVQEGTLAEVHSYQQKLQSLYRGREELRWGLARLAEQKGDILDADSALAQSESLLLRPLDDLARRQIESAALQVATATAVVPLAFADVIVALSANLRMIRQIAQIYGGRSGTLGSWRLTKAVAAHLVATGAVAIGDDLIGSVAGGGVLSKLSRRFGEGVINGALTARVGVAAIEVCRPMPFQVESKPRVTNIIKRSLTGLFGN</sequence>
<evidence type="ECO:0000256" key="9">
    <source>
        <dbReference type="SAM" id="Phobius"/>
    </source>
</evidence>
<organism evidence="10 11">
    <name type="scientific">Neptunicoccus cionae</name>
    <dbReference type="NCBI Taxonomy" id="2035344"/>
    <lineage>
        <taxon>Bacteria</taxon>
        <taxon>Pseudomonadati</taxon>
        <taxon>Pseudomonadota</taxon>
        <taxon>Alphaproteobacteria</taxon>
        <taxon>Rhodobacterales</taxon>
        <taxon>Paracoccaceae</taxon>
        <taxon>Neptunicoccus</taxon>
    </lineage>
</organism>
<feature type="transmembrane region" description="Helical" evidence="9">
    <location>
        <begin position="88"/>
        <end position="109"/>
    </location>
</feature>
<dbReference type="GO" id="GO:0005886">
    <property type="term" value="C:plasma membrane"/>
    <property type="evidence" value="ECO:0007669"/>
    <property type="project" value="UniProtKB-SubCell"/>
</dbReference>
<feature type="transmembrane region" description="Helical" evidence="9">
    <location>
        <begin position="58"/>
        <end position="76"/>
    </location>
</feature>
<reference evidence="10" key="1">
    <citation type="journal article" date="2014" name="Int. J. Syst. Evol. Microbiol.">
        <title>Complete genome sequence of Corynebacterium casei LMG S-19264T (=DSM 44701T), isolated from a smear-ripened cheese.</title>
        <authorList>
            <consortium name="US DOE Joint Genome Institute (JGI-PGF)"/>
            <person name="Walter F."/>
            <person name="Albersmeier A."/>
            <person name="Kalinowski J."/>
            <person name="Ruckert C."/>
        </authorList>
    </citation>
    <scope>NUCLEOTIDE SEQUENCE</scope>
    <source>
        <strain evidence="10">CGMCC 1.15880</strain>
    </source>
</reference>
<dbReference type="AlphaFoldDB" id="A0A916VLR1"/>
<dbReference type="RefSeq" id="WP_188669736.1">
    <property type="nucleotide sequence ID" value="NZ_BMKA01000001.1"/>
</dbReference>
<comment type="similarity">
    <text evidence="2">Belongs to the UPF0283 family.</text>
</comment>
<evidence type="ECO:0000256" key="6">
    <source>
        <dbReference type="ARBA" id="ARBA00022989"/>
    </source>
</evidence>
<keyword evidence="5 9" id="KW-0812">Transmembrane</keyword>
<evidence type="ECO:0000256" key="4">
    <source>
        <dbReference type="ARBA" id="ARBA00022519"/>
    </source>
</evidence>
<evidence type="ECO:0000256" key="1">
    <source>
        <dbReference type="ARBA" id="ARBA00004429"/>
    </source>
</evidence>
<dbReference type="Pfam" id="PF05128">
    <property type="entry name" value="DUF697"/>
    <property type="match status" value="1"/>
</dbReference>
<proteinExistence type="inferred from homology"/>
<dbReference type="InterPro" id="IPR006507">
    <property type="entry name" value="UPF0283"/>
</dbReference>
<dbReference type="NCBIfam" id="TIGR01620">
    <property type="entry name" value="hyp_HI0043"/>
    <property type="match status" value="1"/>
</dbReference>